<dbReference type="SUPFAM" id="SSF53098">
    <property type="entry name" value="Ribonuclease H-like"/>
    <property type="match status" value="1"/>
</dbReference>
<proteinExistence type="inferred from homology"/>
<dbReference type="AlphaFoldDB" id="A0A0F9HXL2"/>
<dbReference type="PROSITE" id="PS50994">
    <property type="entry name" value="INTEGRASE"/>
    <property type="match status" value="1"/>
</dbReference>
<evidence type="ECO:0000313" key="3">
    <source>
        <dbReference type="EMBL" id="KKL86475.1"/>
    </source>
</evidence>
<dbReference type="InterPro" id="IPR012337">
    <property type="entry name" value="RNaseH-like_sf"/>
</dbReference>
<dbReference type="Pfam" id="PF22483">
    <property type="entry name" value="Mu-transpos_C_2"/>
    <property type="match status" value="1"/>
</dbReference>
<dbReference type="InterPro" id="IPR054353">
    <property type="entry name" value="IstA-like_C"/>
</dbReference>
<dbReference type="Gene3D" id="3.30.420.10">
    <property type="entry name" value="Ribonuclease H-like superfamily/Ribonuclease H"/>
    <property type="match status" value="1"/>
</dbReference>
<evidence type="ECO:0000259" key="2">
    <source>
        <dbReference type="PROSITE" id="PS50994"/>
    </source>
</evidence>
<dbReference type="PANTHER" id="PTHR35004:SF8">
    <property type="entry name" value="TRANSPOSASE RV3428C-RELATED"/>
    <property type="match status" value="1"/>
</dbReference>
<dbReference type="GO" id="GO:0003676">
    <property type="term" value="F:nucleic acid binding"/>
    <property type="evidence" value="ECO:0007669"/>
    <property type="project" value="InterPro"/>
</dbReference>
<reference evidence="3" key="1">
    <citation type="journal article" date="2015" name="Nature">
        <title>Complex archaea that bridge the gap between prokaryotes and eukaryotes.</title>
        <authorList>
            <person name="Spang A."/>
            <person name="Saw J.H."/>
            <person name="Jorgensen S.L."/>
            <person name="Zaremba-Niedzwiedzka K."/>
            <person name="Martijn J."/>
            <person name="Lind A.E."/>
            <person name="van Eijk R."/>
            <person name="Schleper C."/>
            <person name="Guy L."/>
            <person name="Ettema T.J."/>
        </authorList>
    </citation>
    <scope>NUCLEOTIDE SEQUENCE</scope>
</reference>
<dbReference type="InterPro" id="IPR001584">
    <property type="entry name" value="Integrase_cat-core"/>
</dbReference>
<feature type="domain" description="Integrase catalytic" evidence="2">
    <location>
        <begin position="1"/>
        <end position="145"/>
    </location>
</feature>
<gene>
    <name evidence="3" type="ORF">LCGC14_1944370</name>
</gene>
<accession>A0A0F9HXL2</accession>
<dbReference type="InterPro" id="IPR036397">
    <property type="entry name" value="RNaseH_sf"/>
</dbReference>
<protein>
    <recommendedName>
        <fullName evidence="2">Integrase catalytic domain-containing protein</fullName>
    </recommendedName>
</protein>
<dbReference type="EMBL" id="LAZR01021107">
    <property type="protein sequence ID" value="KKL86475.1"/>
    <property type="molecule type" value="Genomic_DNA"/>
</dbReference>
<evidence type="ECO:0000256" key="1">
    <source>
        <dbReference type="ARBA" id="ARBA00009277"/>
    </source>
</evidence>
<dbReference type="GO" id="GO:0015074">
    <property type="term" value="P:DNA integration"/>
    <property type="evidence" value="ECO:0007669"/>
    <property type="project" value="InterPro"/>
</dbReference>
<dbReference type="NCBIfam" id="NF033546">
    <property type="entry name" value="transpos_IS21"/>
    <property type="match status" value="1"/>
</dbReference>
<sequence length="344" mass="40611">MAWGASHYLYAEAQQSQKSKDWIMGHVRGFEYFGCVPRLIIPDNLKSAVTKACWYDPDINQTYTKLAEHYGIGVLPARPARPKDKPKVETGVQIIQRWIVARLRNRRFYSLAELNKAIRELLDEANRKPMQKLKKSRYELFEELDRPNAVKLPDDRYIYHDWHQCKVGFDYHIEVEKHYYSVPDQYYGKQVDIRITERTIEVFYKSERICIHQRDMRKYQYTTLAEHMPPSHQKVTQWTPARLIKWGRTIGLHTGNLIERIILSKSHPEQGFRPARGIIRLGNIYGNNRLETACAIACHYKLLRVREINAILKNGKDRIFDIPDESRTVNNTENIRGKTYYETV</sequence>
<comment type="similarity">
    <text evidence="1">Belongs to the transposase IS21/IS408/IS1162 family.</text>
</comment>
<organism evidence="3">
    <name type="scientific">marine sediment metagenome</name>
    <dbReference type="NCBI Taxonomy" id="412755"/>
    <lineage>
        <taxon>unclassified sequences</taxon>
        <taxon>metagenomes</taxon>
        <taxon>ecological metagenomes</taxon>
    </lineage>
</organism>
<comment type="caution">
    <text evidence="3">The sequence shown here is derived from an EMBL/GenBank/DDBJ whole genome shotgun (WGS) entry which is preliminary data.</text>
</comment>
<name>A0A0F9HXL2_9ZZZZ</name>
<dbReference type="PANTHER" id="PTHR35004">
    <property type="entry name" value="TRANSPOSASE RV3428C-RELATED"/>
    <property type="match status" value="1"/>
</dbReference>